<dbReference type="InterPro" id="IPR029063">
    <property type="entry name" value="SAM-dependent_MTases_sf"/>
</dbReference>
<dbReference type="InterPro" id="IPR007201">
    <property type="entry name" value="Mei2-like_Rrm_C"/>
</dbReference>
<dbReference type="PANTHER" id="PTHR39290:SF6">
    <property type="entry name" value="S-ADENOSYL-L-METHIONINE-DEPENDENT METHYLTRANSFERASES SUPERFAMILY PROTEIN"/>
    <property type="match status" value="1"/>
</dbReference>
<keyword evidence="4" id="KW-1185">Reference proteome</keyword>
<evidence type="ECO:0000313" key="3">
    <source>
        <dbReference type="EMBL" id="CAE7486343.1"/>
    </source>
</evidence>
<feature type="domain" description="Mei2-like C-terminal RNA recognition motif" evidence="2">
    <location>
        <begin position="401"/>
        <end position="471"/>
    </location>
</feature>
<reference evidence="3" key="1">
    <citation type="submission" date="2021-02" db="EMBL/GenBank/DDBJ databases">
        <authorList>
            <person name="Dougan E. K."/>
            <person name="Rhodes N."/>
            <person name="Thang M."/>
            <person name="Chan C."/>
        </authorList>
    </citation>
    <scope>NUCLEOTIDE SEQUENCE</scope>
</reference>
<evidence type="ECO:0000259" key="2">
    <source>
        <dbReference type="Pfam" id="PF04059"/>
    </source>
</evidence>
<dbReference type="OrthoDB" id="440629at2759"/>
<protein>
    <submittedName>
        <fullName evidence="3">ML4 protein</fullName>
    </submittedName>
</protein>
<dbReference type="Proteomes" id="UP000601435">
    <property type="component" value="Unassembled WGS sequence"/>
</dbReference>
<proteinExistence type="predicted"/>
<dbReference type="PANTHER" id="PTHR39290">
    <property type="entry name" value="C3H1-TYPE DOMAIN-CONTAINING PROTEIN-RELATED"/>
    <property type="match status" value="1"/>
</dbReference>
<organism evidence="3 4">
    <name type="scientific">Symbiodinium necroappetens</name>
    <dbReference type="NCBI Taxonomy" id="1628268"/>
    <lineage>
        <taxon>Eukaryota</taxon>
        <taxon>Sar</taxon>
        <taxon>Alveolata</taxon>
        <taxon>Dinophyceae</taxon>
        <taxon>Suessiales</taxon>
        <taxon>Symbiodiniaceae</taxon>
        <taxon>Symbiodinium</taxon>
    </lineage>
</organism>
<sequence length="513" mass="56292">MLKPRSVRLVPAISLDRKLGHDPPGCMASGGWLCCEWKALSFGLGVFRKLPRGCDQDDPTITGADDDDDDGKPCRGRSAIKACAPRSGRGIECVWLLLDFADFAEEIRAAAQGLPTQELRRLDEVLGGRAAELFEAFVASGRAEGVAGPWSSAARNNLAQDYSFALLGRREAQTVARALGERGIWRVVDPMAGTGLHARLLSEAGLEVEASDAQPGTAGGFCWHPVSQRFLDSQQLPASSDAGFGGDCSHSALFLSWPPRSEAAASALRSFGGPMLVVVGDRGKWHGSESFHQALEENWSLVLQADLLTWPRLQDDLRIFCRVEKRRGVYEWLKERLRGRGADGGASTIRPGGPKDGPAARDFRVRSPGDNGGEWRVDTEDAEEDHGVGAKSKYCFSNLCFKGKFDFLYLPIDFRSKAGLGYAFVNLVEPSFVPSFWKAFDGYTKWVLPSSKVCQVSWSGPHQGQKAHVDRYRSSPIMHGSVPDEYKPIVLQHGERIPFPEATKKIRAPRHRK</sequence>
<name>A0A812SRK6_9DINO</name>
<dbReference type="EMBL" id="CAJNJA010022075">
    <property type="protein sequence ID" value="CAE7486343.1"/>
    <property type="molecule type" value="Genomic_DNA"/>
</dbReference>
<dbReference type="SUPFAM" id="SSF53335">
    <property type="entry name" value="S-adenosyl-L-methionine-dependent methyltransferases"/>
    <property type="match status" value="1"/>
</dbReference>
<dbReference type="Pfam" id="PF04059">
    <property type="entry name" value="RRM_2"/>
    <property type="match status" value="1"/>
</dbReference>
<dbReference type="AlphaFoldDB" id="A0A812SRK6"/>
<comment type="caution">
    <text evidence="3">The sequence shown here is derived from an EMBL/GenBank/DDBJ whole genome shotgun (WGS) entry which is preliminary data.</text>
</comment>
<gene>
    <name evidence="3" type="primary">ML4</name>
    <name evidence="3" type="ORF">SNEC2469_LOCUS13811</name>
</gene>
<evidence type="ECO:0000256" key="1">
    <source>
        <dbReference type="SAM" id="MobiDB-lite"/>
    </source>
</evidence>
<evidence type="ECO:0000313" key="4">
    <source>
        <dbReference type="Proteomes" id="UP000601435"/>
    </source>
</evidence>
<feature type="region of interest" description="Disordered" evidence="1">
    <location>
        <begin position="341"/>
        <end position="382"/>
    </location>
</feature>
<feature type="compositionally biased region" description="Basic and acidic residues" evidence="1">
    <location>
        <begin position="358"/>
        <end position="379"/>
    </location>
</feature>
<accession>A0A812SRK6</accession>